<dbReference type="NCBIfam" id="TIGR03516">
    <property type="entry name" value="ppisom_GldI"/>
    <property type="match status" value="1"/>
</dbReference>
<dbReference type="Proteomes" id="UP001202717">
    <property type="component" value="Chromosome"/>
</dbReference>
<evidence type="ECO:0000256" key="2">
    <source>
        <dbReference type="ARBA" id="ARBA00023110"/>
    </source>
</evidence>
<evidence type="ECO:0000256" key="3">
    <source>
        <dbReference type="PROSITE-ProRule" id="PRU00277"/>
    </source>
</evidence>
<dbReference type="PROSITE" id="PS51257">
    <property type="entry name" value="PROKAR_LIPOPROTEIN"/>
    <property type="match status" value="1"/>
</dbReference>
<evidence type="ECO:0000313" key="6">
    <source>
        <dbReference type="EMBL" id="WCO00730.1"/>
    </source>
</evidence>
<keyword evidence="2 3" id="KW-0697">Rotamase</keyword>
<feature type="domain" description="PPIase FKBP-type" evidence="5">
    <location>
        <begin position="88"/>
        <end position="175"/>
    </location>
</feature>
<keyword evidence="3 4" id="KW-0413">Isomerase</keyword>
<organism evidence="6 7">
    <name type="scientific">Psychroserpens ponticola</name>
    <dbReference type="NCBI Taxonomy" id="2932268"/>
    <lineage>
        <taxon>Bacteria</taxon>
        <taxon>Pseudomonadati</taxon>
        <taxon>Bacteroidota</taxon>
        <taxon>Flavobacteriia</taxon>
        <taxon>Flavobacteriales</taxon>
        <taxon>Flavobacteriaceae</taxon>
        <taxon>Psychroserpens</taxon>
    </lineage>
</organism>
<dbReference type="SUPFAM" id="SSF54534">
    <property type="entry name" value="FKBP-like"/>
    <property type="match status" value="1"/>
</dbReference>
<keyword evidence="7" id="KW-1185">Reference proteome</keyword>
<dbReference type="Gene3D" id="3.10.50.40">
    <property type="match status" value="1"/>
</dbReference>
<reference evidence="6 7" key="1">
    <citation type="submission" date="2023-01" db="EMBL/GenBank/DDBJ databases">
        <title>Psychroserpens ponticola sp. nov., isolated from seawater.</title>
        <authorList>
            <person name="Kristyanto S."/>
            <person name="Jung J."/>
            <person name="Kim J.M."/>
            <person name="Jeon C.O."/>
        </authorList>
    </citation>
    <scope>NUCLEOTIDE SEQUENCE [LARGE SCALE GENOMIC DNA]</scope>
    <source>
        <strain evidence="6 7">MSW6</strain>
    </source>
</reference>
<dbReference type="Pfam" id="PF00254">
    <property type="entry name" value="FKBP_C"/>
    <property type="match status" value="1"/>
</dbReference>
<dbReference type="EMBL" id="CP116221">
    <property type="protein sequence ID" value="WCO00730.1"/>
    <property type="molecule type" value="Genomic_DNA"/>
</dbReference>
<accession>A0ABY7RUD8</accession>
<name>A0ABY7RUD8_9FLAO</name>
<evidence type="ECO:0000256" key="1">
    <source>
        <dbReference type="ARBA" id="ARBA00000971"/>
    </source>
</evidence>
<dbReference type="InterPro" id="IPR001179">
    <property type="entry name" value="PPIase_FKBP_dom"/>
</dbReference>
<protein>
    <recommendedName>
        <fullName evidence="4">Peptidyl-prolyl cis-trans isomerase</fullName>
        <ecNumber evidence="4">5.2.1.8</ecNumber>
    </recommendedName>
</protein>
<dbReference type="InterPro" id="IPR046357">
    <property type="entry name" value="PPIase_dom_sf"/>
</dbReference>
<gene>
    <name evidence="6" type="primary">gldI</name>
    <name evidence="6" type="ORF">MUN68_011700</name>
</gene>
<dbReference type="PROSITE" id="PS50059">
    <property type="entry name" value="FKBP_PPIASE"/>
    <property type="match status" value="1"/>
</dbReference>
<proteinExistence type="inferred from homology"/>
<sequence>MKPIVILLIISLIFSCKSPDARRPESVQSGSFYEVSAERNIKLNKKEQALIQKIIDRNPDQEYIASKSGFWYFYNSKIELDTITPQFGDIVNFKYNIKDLNENTIYSEDDIRTQNYVMDKEELFTGLREGLKLMKPGEVVTFLFPSQKAYGYYGDTNRIGTNIPLICKVTVNTIKQNQ</sequence>
<dbReference type="RefSeq" id="WP_249996095.1">
    <property type="nucleotide sequence ID" value="NZ_CP116221.1"/>
</dbReference>
<comment type="catalytic activity">
    <reaction evidence="1 3 4">
        <text>[protein]-peptidylproline (omega=180) = [protein]-peptidylproline (omega=0)</text>
        <dbReference type="Rhea" id="RHEA:16237"/>
        <dbReference type="Rhea" id="RHEA-COMP:10747"/>
        <dbReference type="Rhea" id="RHEA-COMP:10748"/>
        <dbReference type="ChEBI" id="CHEBI:83833"/>
        <dbReference type="ChEBI" id="CHEBI:83834"/>
        <dbReference type="EC" id="5.2.1.8"/>
    </reaction>
</comment>
<dbReference type="EC" id="5.2.1.8" evidence="4"/>
<evidence type="ECO:0000313" key="7">
    <source>
        <dbReference type="Proteomes" id="UP001202717"/>
    </source>
</evidence>
<evidence type="ECO:0000256" key="4">
    <source>
        <dbReference type="RuleBase" id="RU003915"/>
    </source>
</evidence>
<comment type="similarity">
    <text evidence="4">Belongs to the FKBP-type PPIase family.</text>
</comment>
<dbReference type="InterPro" id="IPR019869">
    <property type="entry name" value="Motility-assoc_PPIase_GldI"/>
</dbReference>
<evidence type="ECO:0000259" key="5">
    <source>
        <dbReference type="PROSITE" id="PS50059"/>
    </source>
</evidence>